<comment type="cofactor">
    <cofactor evidence="1">
        <name>pyridoxal 5'-phosphate</name>
        <dbReference type="ChEBI" id="CHEBI:597326"/>
    </cofactor>
</comment>
<dbReference type="AlphaFoldDB" id="A0A543NHF9"/>
<reference evidence="5 6" key="1">
    <citation type="submission" date="2019-06" db="EMBL/GenBank/DDBJ databases">
        <title>Sequencing the genomes of 1000 actinobacteria strains.</title>
        <authorList>
            <person name="Klenk H.-P."/>
        </authorList>
    </citation>
    <scope>NUCLEOTIDE SEQUENCE [LARGE SCALE GENOMIC DNA]</scope>
    <source>
        <strain evidence="5 6">DSM 45015</strain>
    </source>
</reference>
<dbReference type="InterPro" id="IPR015421">
    <property type="entry name" value="PyrdxlP-dep_Trfase_major"/>
</dbReference>
<dbReference type="InterPro" id="IPR005814">
    <property type="entry name" value="Aminotrans_3"/>
</dbReference>
<proteinExistence type="inferred from homology"/>
<dbReference type="PANTHER" id="PTHR43094:SF1">
    <property type="entry name" value="AMINOTRANSFERASE CLASS-III"/>
    <property type="match status" value="1"/>
</dbReference>
<dbReference type="FunFam" id="3.40.640.10:FF:000004">
    <property type="entry name" value="Acetylornithine aminotransferase"/>
    <property type="match status" value="1"/>
</dbReference>
<gene>
    <name evidence="5" type="ORF">FHX37_1174</name>
</gene>
<dbReference type="Gene3D" id="3.40.640.10">
    <property type="entry name" value="Type I PLP-dependent aspartate aminotransferase-like (Major domain)"/>
    <property type="match status" value="1"/>
</dbReference>
<dbReference type="GO" id="GO:0030170">
    <property type="term" value="F:pyridoxal phosphate binding"/>
    <property type="evidence" value="ECO:0007669"/>
    <property type="project" value="InterPro"/>
</dbReference>
<organism evidence="5 6">
    <name type="scientific">Haloactinospora alba</name>
    <dbReference type="NCBI Taxonomy" id="405555"/>
    <lineage>
        <taxon>Bacteria</taxon>
        <taxon>Bacillati</taxon>
        <taxon>Actinomycetota</taxon>
        <taxon>Actinomycetes</taxon>
        <taxon>Streptosporangiales</taxon>
        <taxon>Nocardiopsidaceae</taxon>
        <taxon>Haloactinospora</taxon>
    </lineage>
</organism>
<dbReference type="Proteomes" id="UP000317422">
    <property type="component" value="Unassembled WGS sequence"/>
</dbReference>
<dbReference type="EMBL" id="VFQC01000001">
    <property type="protein sequence ID" value="TQN31277.1"/>
    <property type="molecule type" value="Genomic_DNA"/>
</dbReference>
<dbReference type="SUPFAM" id="SSF53383">
    <property type="entry name" value="PLP-dependent transferases"/>
    <property type="match status" value="1"/>
</dbReference>
<accession>A0A543NHF9</accession>
<keyword evidence="5" id="KW-0032">Aminotransferase</keyword>
<protein>
    <submittedName>
        <fullName evidence="5">Adenosylmethionine-8-amino-7-oxononanoate aminotransferase</fullName>
    </submittedName>
</protein>
<dbReference type="Pfam" id="PF00202">
    <property type="entry name" value="Aminotran_3"/>
    <property type="match status" value="1"/>
</dbReference>
<dbReference type="Gene3D" id="3.90.1150.10">
    <property type="entry name" value="Aspartate Aminotransferase, domain 1"/>
    <property type="match status" value="1"/>
</dbReference>
<dbReference type="PANTHER" id="PTHR43094">
    <property type="entry name" value="AMINOTRANSFERASE"/>
    <property type="match status" value="1"/>
</dbReference>
<sequence>MTETVVSRANTRMEQSHPSSFWHTFCDMNAVSQKPKFVVSRAEGVWLWDEHGDRYLDGTASLWYCHVGHGRSEIADAVHQQLTTLDAYAVYGDFANTPALRLSERLASHAPMDNPRTILTCGGGEAIETAAKLARKYWSVSGKPEKTHVISRAGGYHGLHGFGTSIIGMERFRSGYGEIVADTSVVPYDSVRALEDEILRVGPERTAAFFAEPVIGSGGVYAPPEGYFAAVAELCRRYGVLFVVDSVICGFGRLGDWFGIERFGVRPDMIVFAKGVSSGYLPLGGVITSGEVAEPFWERSGNPFIHGTTYAGHPSCSAAALANLDILEREDLFGAAEEVESQLDAAVRMLAEHPLVREVRSGTGAMAAVELTGEALYERGVTTADVFAEARSRGVIVRAIPRSLLVSPPLTVTWEHIDHLVSTLRAALDAVEERHPR</sequence>
<evidence type="ECO:0000313" key="5">
    <source>
        <dbReference type="EMBL" id="TQN31277.1"/>
    </source>
</evidence>
<evidence type="ECO:0000256" key="1">
    <source>
        <dbReference type="ARBA" id="ARBA00001933"/>
    </source>
</evidence>
<dbReference type="GO" id="GO:0008483">
    <property type="term" value="F:transaminase activity"/>
    <property type="evidence" value="ECO:0007669"/>
    <property type="project" value="UniProtKB-KW"/>
</dbReference>
<evidence type="ECO:0000256" key="4">
    <source>
        <dbReference type="RuleBase" id="RU003560"/>
    </source>
</evidence>
<evidence type="ECO:0000256" key="2">
    <source>
        <dbReference type="ARBA" id="ARBA00008954"/>
    </source>
</evidence>
<dbReference type="PIRSF" id="PIRSF000521">
    <property type="entry name" value="Transaminase_4ab_Lys_Orn"/>
    <property type="match status" value="1"/>
</dbReference>
<dbReference type="InterPro" id="IPR015422">
    <property type="entry name" value="PyrdxlP-dep_Trfase_small"/>
</dbReference>
<keyword evidence="3 4" id="KW-0663">Pyridoxal phosphate</keyword>
<keyword evidence="5" id="KW-0808">Transferase</keyword>
<keyword evidence="6" id="KW-1185">Reference proteome</keyword>
<evidence type="ECO:0000256" key="3">
    <source>
        <dbReference type="ARBA" id="ARBA00022898"/>
    </source>
</evidence>
<comment type="similarity">
    <text evidence="2 4">Belongs to the class-III pyridoxal-phosphate-dependent aminotransferase family.</text>
</comment>
<evidence type="ECO:0000313" key="6">
    <source>
        <dbReference type="Proteomes" id="UP000317422"/>
    </source>
</evidence>
<dbReference type="CDD" id="cd00610">
    <property type="entry name" value="OAT_like"/>
    <property type="match status" value="1"/>
</dbReference>
<dbReference type="InterPro" id="IPR015424">
    <property type="entry name" value="PyrdxlP-dep_Trfase"/>
</dbReference>
<name>A0A543NHF9_9ACTN</name>
<comment type="caution">
    <text evidence="5">The sequence shown here is derived from an EMBL/GenBank/DDBJ whole genome shotgun (WGS) entry which is preliminary data.</text>
</comment>